<reference evidence="2" key="2">
    <citation type="journal article" date="2015" name="Fish Shellfish Immunol.">
        <title>Early steps in the European eel (Anguilla anguilla)-Vibrio vulnificus interaction in the gills: Role of the RtxA13 toxin.</title>
        <authorList>
            <person name="Callol A."/>
            <person name="Pajuelo D."/>
            <person name="Ebbesson L."/>
            <person name="Teles M."/>
            <person name="MacKenzie S."/>
            <person name="Amaro C."/>
        </authorList>
    </citation>
    <scope>NUCLEOTIDE SEQUENCE</scope>
</reference>
<feature type="chain" id="PRO_5002433968" evidence="1">
    <location>
        <begin position="23"/>
        <end position="44"/>
    </location>
</feature>
<accession>A0A0E9W286</accession>
<name>A0A0E9W286_ANGAN</name>
<dbReference type="EMBL" id="GBXM01024073">
    <property type="protein sequence ID" value="JAH84504.1"/>
    <property type="molecule type" value="Transcribed_RNA"/>
</dbReference>
<proteinExistence type="predicted"/>
<organism evidence="2">
    <name type="scientific">Anguilla anguilla</name>
    <name type="common">European freshwater eel</name>
    <name type="synonym">Muraena anguilla</name>
    <dbReference type="NCBI Taxonomy" id="7936"/>
    <lineage>
        <taxon>Eukaryota</taxon>
        <taxon>Metazoa</taxon>
        <taxon>Chordata</taxon>
        <taxon>Craniata</taxon>
        <taxon>Vertebrata</taxon>
        <taxon>Euteleostomi</taxon>
        <taxon>Actinopterygii</taxon>
        <taxon>Neopterygii</taxon>
        <taxon>Teleostei</taxon>
        <taxon>Anguilliformes</taxon>
        <taxon>Anguillidae</taxon>
        <taxon>Anguilla</taxon>
    </lineage>
</organism>
<reference evidence="2" key="1">
    <citation type="submission" date="2014-11" db="EMBL/GenBank/DDBJ databases">
        <authorList>
            <person name="Amaro Gonzalez C."/>
        </authorList>
    </citation>
    <scope>NUCLEOTIDE SEQUENCE</scope>
</reference>
<evidence type="ECO:0000256" key="1">
    <source>
        <dbReference type="SAM" id="SignalP"/>
    </source>
</evidence>
<evidence type="ECO:0000313" key="2">
    <source>
        <dbReference type="EMBL" id="JAH84504.1"/>
    </source>
</evidence>
<feature type="signal peptide" evidence="1">
    <location>
        <begin position="1"/>
        <end position="22"/>
    </location>
</feature>
<dbReference type="AlphaFoldDB" id="A0A0E9W286"/>
<sequence>MNCSVLACFILNHVLIFHPVLKMNYLKTMQNCSVTNVLKIFNIL</sequence>
<keyword evidence="1" id="KW-0732">Signal</keyword>
<protein>
    <submittedName>
        <fullName evidence="2">Uncharacterized protein</fullName>
    </submittedName>
</protein>